<dbReference type="Proteomes" id="UP000240957">
    <property type="component" value="Unassembled WGS sequence"/>
</dbReference>
<comment type="caution">
    <text evidence="2">The sequence shown here is derived from an EMBL/GenBank/DDBJ whole genome shotgun (WGS) entry which is preliminary data.</text>
</comment>
<organism evidence="2 3">
    <name type="scientific">Acinetobacter sichuanensis</name>
    <dbReference type="NCBI Taxonomy" id="2136183"/>
    <lineage>
        <taxon>Bacteria</taxon>
        <taxon>Pseudomonadati</taxon>
        <taxon>Pseudomonadota</taxon>
        <taxon>Gammaproteobacteria</taxon>
        <taxon>Moraxellales</taxon>
        <taxon>Moraxellaceae</taxon>
        <taxon>Acinetobacter</taxon>
    </lineage>
</organism>
<gene>
    <name evidence="1" type="ORF">ACFODO_20980</name>
    <name evidence="2" type="ORF">C9E89_019625</name>
</gene>
<protein>
    <submittedName>
        <fullName evidence="1">Baseplate hub protein</fullName>
    </submittedName>
</protein>
<reference evidence="1" key="4">
    <citation type="submission" date="2024-09" db="EMBL/GenBank/DDBJ databases">
        <authorList>
            <person name="Sun Q."/>
            <person name="Mori K."/>
        </authorList>
    </citation>
    <scope>NUCLEOTIDE SEQUENCE</scope>
    <source>
        <strain evidence="1">KCTC 62575</strain>
    </source>
</reference>
<reference evidence="1" key="1">
    <citation type="journal article" date="2014" name="Int. J. Syst. Evol. Microbiol.">
        <title>Complete genome of a new Firmicutes species belonging to the dominant human colonic microbiota ('Ruminococcus bicirculans') reveals two chromosomes and a selective capacity to utilize plant glucans.</title>
        <authorList>
            <consortium name="NISC Comparative Sequencing Program"/>
            <person name="Wegmann U."/>
            <person name="Louis P."/>
            <person name="Goesmann A."/>
            <person name="Henrissat B."/>
            <person name="Duncan S.H."/>
            <person name="Flint H.J."/>
        </authorList>
    </citation>
    <scope>NUCLEOTIDE SEQUENCE</scope>
    <source>
        <strain evidence="1">KCTC 62575</strain>
    </source>
</reference>
<dbReference type="InterPro" id="IPR054496">
    <property type="entry name" value="E217_GP41"/>
</dbReference>
<dbReference type="AlphaFoldDB" id="A0A371YK42"/>
<dbReference type="Pfam" id="PF22759">
    <property type="entry name" value="E217_GP41"/>
    <property type="match status" value="1"/>
</dbReference>
<name>A0A371YK42_9GAMM</name>
<dbReference type="Proteomes" id="UP001595455">
    <property type="component" value="Unassembled WGS sequence"/>
</dbReference>
<dbReference type="EMBL" id="PYIX02000053">
    <property type="protein sequence ID" value="RFC81858.1"/>
    <property type="molecule type" value="Genomic_DNA"/>
</dbReference>
<dbReference type="EMBL" id="JBHRSF010000157">
    <property type="protein sequence ID" value="MFC2997673.1"/>
    <property type="molecule type" value="Genomic_DNA"/>
</dbReference>
<sequence length="320" mass="36025">MAEQWLRQFKLTIQLQKGAPEALDLSQFKIYFRIGQATRDTPQAAEIYIYNLSDDTMNKLAGNDSENKDTIITLEFGYKGSPLETIFKGQVFQFRRGRDNPTDKWLCVLAQAGEHLKNYGVINQSIPAGTTIDDAGKVLNKEMEKYDVVTGEVPQLSDQQYPRGRVFFGSLYNHMEQFYTENDIVFDISDGMFTANTIFGHLDKAEIIINRDTGMVGMPQLTTEGLEVTCLLNPKLKRGVRINVDMKNMQTESYDIAYEQQEKDQVFKNPNKATNTDGIFIIQSVEMVGDTRGTECYSNLVCTALNATVPKSGVSIKAVD</sequence>
<dbReference type="OrthoDB" id="2087522at2"/>
<keyword evidence="4" id="KW-1185">Reference proteome</keyword>
<evidence type="ECO:0000313" key="3">
    <source>
        <dbReference type="Proteomes" id="UP000240957"/>
    </source>
</evidence>
<reference evidence="2 3" key="2">
    <citation type="submission" date="2018-08" db="EMBL/GenBank/DDBJ databases">
        <title>The draft genome of Acinetobacter sichuanensis strain WCHAc060041.</title>
        <authorList>
            <person name="Qin J."/>
            <person name="Feng Y."/>
            <person name="Zong Z."/>
        </authorList>
    </citation>
    <scope>NUCLEOTIDE SEQUENCE [LARGE SCALE GENOMIC DNA]</scope>
    <source>
        <strain evidence="2 3">WCHAc060041</strain>
    </source>
</reference>
<reference evidence="4" key="3">
    <citation type="journal article" date="2019" name="Int. J. Syst. Evol. Microbiol.">
        <title>The Global Catalogue of Microorganisms (GCM) 10K type strain sequencing project: providing services to taxonomists for standard genome sequencing and annotation.</title>
        <authorList>
            <consortium name="The Broad Institute Genomics Platform"/>
            <consortium name="The Broad Institute Genome Sequencing Center for Infectious Disease"/>
            <person name="Wu L."/>
            <person name="Ma J."/>
        </authorList>
    </citation>
    <scope>NUCLEOTIDE SEQUENCE [LARGE SCALE GENOMIC DNA]</scope>
    <source>
        <strain evidence="4">KCTC 62575</strain>
    </source>
</reference>
<proteinExistence type="predicted"/>
<evidence type="ECO:0000313" key="1">
    <source>
        <dbReference type="EMBL" id="MFC2997673.1"/>
    </source>
</evidence>
<accession>A0A371YK42</accession>
<evidence type="ECO:0000313" key="4">
    <source>
        <dbReference type="Proteomes" id="UP001595455"/>
    </source>
</evidence>
<dbReference type="RefSeq" id="WP_107009912.1">
    <property type="nucleotide sequence ID" value="NZ_JBHRSF010000157.1"/>
</dbReference>
<evidence type="ECO:0000313" key="2">
    <source>
        <dbReference type="EMBL" id="RFC81858.1"/>
    </source>
</evidence>